<keyword evidence="3" id="KW-1185">Reference proteome</keyword>
<dbReference type="EMBL" id="GL883302">
    <property type="protein sequence ID" value="EGF97166.1"/>
    <property type="molecule type" value="Genomic_DNA"/>
</dbReference>
<feature type="region of interest" description="Disordered" evidence="1">
    <location>
        <begin position="238"/>
        <end position="262"/>
    </location>
</feature>
<sequence>MSSTNETPPINPTDTVINTTDTLTADTNINTTVPSTDTNTNPPSTTSLIPPPDAAGIFPTHTAIEHHLKSHGNTQRYPVSSLDSRDTFKTWKCGLGPNRKQEKAKRDDPTLIIPTCPFKATARRNPDDYTWYIRIDNPLHNHEPIPDFKPMALPNLSEDKIETKPKTKTTKRKRVDSLPAAPSQTQNTPTTSKPQNTSQYRHRFQALIQEMETLDEDVQNNLLDRFFRDCEVAKGAKTLKKGVRAPENPVLKSSPIRQPDVIEPEHCKETPVHQEASNKTHKSGVIAQHDDDLTDLDDSDQGNDNNEENKDNDDDEIAATLLTLNQRSNSNKDNIRHRATRSKNNKDLIKATRKSSRGNPQATDLTEINQNLPNPKRMKKSSTKSKEVEESSRTESRIKTTSRPNTPKAKKK</sequence>
<dbReference type="AlphaFoldDB" id="F4SDV9"/>
<evidence type="ECO:0008006" key="4">
    <source>
        <dbReference type="Google" id="ProtNLM"/>
    </source>
</evidence>
<protein>
    <recommendedName>
        <fullName evidence="4">FAR1 domain-containing protein</fullName>
    </recommendedName>
</protein>
<feature type="compositionally biased region" description="Polar residues" evidence="1">
    <location>
        <begin position="182"/>
        <end position="198"/>
    </location>
</feature>
<feature type="compositionally biased region" description="Basic and acidic residues" evidence="1">
    <location>
        <begin position="384"/>
        <end position="398"/>
    </location>
</feature>
<feature type="region of interest" description="Disordered" evidence="1">
    <location>
        <begin position="140"/>
        <end position="198"/>
    </location>
</feature>
<accession>F4SDV9</accession>
<feature type="compositionally biased region" description="Acidic residues" evidence="1">
    <location>
        <begin position="292"/>
        <end position="301"/>
    </location>
</feature>
<organism evidence="3">
    <name type="scientific">Melampsora larici-populina (strain 98AG31 / pathotype 3-4-7)</name>
    <name type="common">Poplar leaf rust fungus</name>
    <dbReference type="NCBI Taxonomy" id="747676"/>
    <lineage>
        <taxon>Eukaryota</taxon>
        <taxon>Fungi</taxon>
        <taxon>Dikarya</taxon>
        <taxon>Basidiomycota</taxon>
        <taxon>Pucciniomycotina</taxon>
        <taxon>Pucciniomycetes</taxon>
        <taxon>Pucciniales</taxon>
        <taxon>Melampsoraceae</taxon>
        <taxon>Melampsora</taxon>
    </lineage>
</organism>
<name>F4SDV9_MELLP</name>
<evidence type="ECO:0000313" key="2">
    <source>
        <dbReference type="EMBL" id="EGF97166.1"/>
    </source>
</evidence>
<gene>
    <name evidence="2" type="ORF">MELLADRAFT_114541</name>
</gene>
<feature type="compositionally biased region" description="Polar residues" evidence="1">
    <location>
        <begin position="322"/>
        <end position="332"/>
    </location>
</feature>
<dbReference type="RefSeq" id="XP_007419563.1">
    <property type="nucleotide sequence ID" value="XM_007419501.1"/>
</dbReference>
<dbReference type="KEGG" id="mlr:MELLADRAFT_114541"/>
<dbReference type="OrthoDB" id="10630589at2759"/>
<dbReference type="Proteomes" id="UP000001072">
    <property type="component" value="Unassembled WGS sequence"/>
</dbReference>
<dbReference type="InParanoid" id="F4SDV9"/>
<evidence type="ECO:0000313" key="3">
    <source>
        <dbReference type="Proteomes" id="UP000001072"/>
    </source>
</evidence>
<dbReference type="HOGENOM" id="CLU_667448_0_0_1"/>
<reference evidence="3" key="1">
    <citation type="journal article" date="2011" name="Proc. Natl. Acad. Sci. U.S.A.">
        <title>Obligate biotrophy features unraveled by the genomic analysis of rust fungi.</title>
        <authorList>
            <person name="Duplessis S."/>
            <person name="Cuomo C.A."/>
            <person name="Lin Y.-C."/>
            <person name="Aerts A."/>
            <person name="Tisserant E."/>
            <person name="Veneault-Fourrey C."/>
            <person name="Joly D.L."/>
            <person name="Hacquard S."/>
            <person name="Amselem J."/>
            <person name="Cantarel B.L."/>
            <person name="Chiu R."/>
            <person name="Coutinho P.M."/>
            <person name="Feau N."/>
            <person name="Field M."/>
            <person name="Frey P."/>
            <person name="Gelhaye E."/>
            <person name="Goldberg J."/>
            <person name="Grabherr M.G."/>
            <person name="Kodira C.D."/>
            <person name="Kohler A."/>
            <person name="Kuees U."/>
            <person name="Lindquist E.A."/>
            <person name="Lucas S.M."/>
            <person name="Mago R."/>
            <person name="Mauceli E."/>
            <person name="Morin E."/>
            <person name="Murat C."/>
            <person name="Pangilinan J.L."/>
            <person name="Park R."/>
            <person name="Pearson M."/>
            <person name="Quesneville H."/>
            <person name="Rouhier N."/>
            <person name="Sakthikumar S."/>
            <person name="Salamov A.A."/>
            <person name="Schmutz J."/>
            <person name="Selles B."/>
            <person name="Shapiro H."/>
            <person name="Tanguay P."/>
            <person name="Tuskan G.A."/>
            <person name="Henrissat B."/>
            <person name="Van de Peer Y."/>
            <person name="Rouze P."/>
            <person name="Ellis J.G."/>
            <person name="Dodds P.N."/>
            <person name="Schein J.E."/>
            <person name="Zhong S."/>
            <person name="Hamelin R.C."/>
            <person name="Grigoriev I.V."/>
            <person name="Szabo L.J."/>
            <person name="Martin F."/>
        </authorList>
    </citation>
    <scope>NUCLEOTIDE SEQUENCE [LARGE SCALE GENOMIC DNA]</scope>
    <source>
        <strain evidence="3">98AG31 / pathotype 3-4-7</strain>
    </source>
</reference>
<evidence type="ECO:0000256" key="1">
    <source>
        <dbReference type="SAM" id="MobiDB-lite"/>
    </source>
</evidence>
<feature type="region of interest" description="Disordered" evidence="1">
    <location>
        <begin position="291"/>
        <end position="412"/>
    </location>
</feature>
<feature type="compositionally biased region" description="Polar residues" evidence="1">
    <location>
        <begin position="357"/>
        <end position="373"/>
    </location>
</feature>
<dbReference type="VEuPathDB" id="FungiDB:MELLADRAFT_114541"/>
<proteinExistence type="predicted"/>
<dbReference type="GeneID" id="18925383"/>